<proteinExistence type="predicted"/>
<sequence>MWPVLLVAIVAGSTGLVAKRFLSSSNADHSLIPEKSQQCYETSEDPGFTIDNGNLEDSTSQHLLVPSGFDGSGFESISVKQDGLFTFSSSVPPKQDGLRFRNNKFRKKPVLGCRGSKSELRAAKVLMRSDVEVRSEQRKVGRRLTFCLKRRKITKNLAAKAGCCSSKDSSLFGLGLSIGIMYSMSTGKAEISKLSKAVDETARVVQEIKTELNRRRKSPRPQKILNSVNIDMNYGKMSARHNEVILDERNSGLRDIDVKILSLPDSDDGECGSSALTEVPDRQALEMDQLEAELEFELQKLPGCTTGGTCHEEMRSNLHEIEFPDERCLGTDDQNFYSQSYGVSTSELNHKQSHLLIEQQENQIRELESELHLVQSKLHEKEAELQALKDCVRRLTDLSLSSVADDETEACTNQTVASDYFDSKQSVVGMKRPIGS</sequence>
<evidence type="ECO:0000313" key="1">
    <source>
        <dbReference type="EMBL" id="KAI4349183.1"/>
    </source>
</evidence>
<dbReference type="EMBL" id="CM039429">
    <property type="protein sequence ID" value="KAI4349183.1"/>
    <property type="molecule type" value="Genomic_DNA"/>
</dbReference>
<reference evidence="1 2" key="1">
    <citation type="journal article" date="2022" name="DNA Res.">
        <title>Chromosomal-level genome assembly of the orchid tree Bauhinia variegata (Leguminosae; Cercidoideae) supports the allotetraploid origin hypothesis of Bauhinia.</title>
        <authorList>
            <person name="Zhong Y."/>
            <person name="Chen Y."/>
            <person name="Zheng D."/>
            <person name="Pang J."/>
            <person name="Liu Y."/>
            <person name="Luo S."/>
            <person name="Meng S."/>
            <person name="Qian L."/>
            <person name="Wei D."/>
            <person name="Dai S."/>
            <person name="Zhou R."/>
        </authorList>
    </citation>
    <scope>NUCLEOTIDE SEQUENCE [LARGE SCALE GENOMIC DNA]</scope>
    <source>
        <strain evidence="1">BV-YZ2020</strain>
    </source>
</reference>
<gene>
    <name evidence="1" type="ORF">L6164_009810</name>
</gene>
<comment type="caution">
    <text evidence="1">The sequence shown here is derived from an EMBL/GenBank/DDBJ whole genome shotgun (WGS) entry which is preliminary data.</text>
</comment>
<dbReference type="Proteomes" id="UP000828941">
    <property type="component" value="Chromosome 4"/>
</dbReference>
<protein>
    <submittedName>
        <fullName evidence="1">Uncharacterized protein</fullName>
    </submittedName>
</protein>
<evidence type="ECO:0000313" key="2">
    <source>
        <dbReference type="Proteomes" id="UP000828941"/>
    </source>
</evidence>
<keyword evidence="2" id="KW-1185">Reference proteome</keyword>
<organism evidence="1 2">
    <name type="scientific">Bauhinia variegata</name>
    <name type="common">Purple orchid tree</name>
    <name type="synonym">Phanera variegata</name>
    <dbReference type="NCBI Taxonomy" id="167791"/>
    <lineage>
        <taxon>Eukaryota</taxon>
        <taxon>Viridiplantae</taxon>
        <taxon>Streptophyta</taxon>
        <taxon>Embryophyta</taxon>
        <taxon>Tracheophyta</taxon>
        <taxon>Spermatophyta</taxon>
        <taxon>Magnoliopsida</taxon>
        <taxon>eudicotyledons</taxon>
        <taxon>Gunneridae</taxon>
        <taxon>Pentapetalae</taxon>
        <taxon>rosids</taxon>
        <taxon>fabids</taxon>
        <taxon>Fabales</taxon>
        <taxon>Fabaceae</taxon>
        <taxon>Cercidoideae</taxon>
        <taxon>Cercideae</taxon>
        <taxon>Bauhiniinae</taxon>
        <taxon>Bauhinia</taxon>
    </lineage>
</organism>
<accession>A0ACB9PKV6</accession>
<name>A0ACB9PKV6_BAUVA</name>